<name>A0ABS7QJX8_9ACTN</name>
<proteinExistence type="predicted"/>
<evidence type="ECO:0000313" key="1">
    <source>
        <dbReference type="EMBL" id="MBY8882212.1"/>
    </source>
</evidence>
<dbReference type="Proteomes" id="UP000778578">
    <property type="component" value="Unassembled WGS sequence"/>
</dbReference>
<accession>A0ABS7QJX8</accession>
<protein>
    <submittedName>
        <fullName evidence="1">Uncharacterized protein</fullName>
    </submittedName>
</protein>
<evidence type="ECO:0000313" key="2">
    <source>
        <dbReference type="Proteomes" id="UP000778578"/>
    </source>
</evidence>
<gene>
    <name evidence="1" type="ORF">K7862_31945</name>
</gene>
<comment type="caution">
    <text evidence="1">The sequence shown here is derived from an EMBL/GenBank/DDBJ whole genome shotgun (WGS) entry which is preliminary data.</text>
</comment>
<reference evidence="1 2" key="1">
    <citation type="submission" date="2021-08" db="EMBL/GenBank/DDBJ databases">
        <title>WGS of actinomycetes from Thailand.</title>
        <authorList>
            <person name="Thawai C."/>
        </authorList>
    </citation>
    <scope>NUCLEOTIDE SEQUENCE [LARGE SCALE GENOMIC DNA]</scope>
    <source>
        <strain evidence="1 2">PLK6-54</strain>
    </source>
</reference>
<dbReference type="EMBL" id="JAINZZ010000065">
    <property type="protein sequence ID" value="MBY8882212.1"/>
    <property type="molecule type" value="Genomic_DNA"/>
</dbReference>
<keyword evidence="2" id="KW-1185">Reference proteome</keyword>
<organism evidence="1 2">
    <name type="scientific">Actinacidiphila acidipaludis</name>
    <dbReference type="NCBI Taxonomy" id="2873382"/>
    <lineage>
        <taxon>Bacteria</taxon>
        <taxon>Bacillati</taxon>
        <taxon>Actinomycetota</taxon>
        <taxon>Actinomycetes</taxon>
        <taxon>Kitasatosporales</taxon>
        <taxon>Streptomycetaceae</taxon>
        <taxon>Actinacidiphila</taxon>
    </lineage>
</organism>
<dbReference type="RefSeq" id="WP_222968409.1">
    <property type="nucleotide sequence ID" value="NZ_JAINZZ010000065.1"/>
</dbReference>
<sequence>MSTLHSAVAEAARQVGPELFGPDEDEDGTEVLIDPAWQRAFKAAYSAALALGAPELLAPEGNEILARRWTTVFGTPDEPG</sequence>